<dbReference type="AlphaFoldDB" id="A0A6P8AQV0"/>
<protein>
    <submittedName>
        <fullName evidence="3">Uncharacterized protein</fullName>
    </submittedName>
</protein>
<dbReference type="RefSeq" id="XP_030977283.1">
    <property type="nucleotide sequence ID" value="XM_031132136.1"/>
</dbReference>
<reference evidence="3" key="3">
    <citation type="submission" date="2025-08" db="UniProtKB">
        <authorList>
            <consortium name="RefSeq"/>
        </authorList>
    </citation>
    <scope>IDENTIFICATION</scope>
    <source>
        <strain evidence="3">NI907</strain>
    </source>
</reference>
<feature type="region of interest" description="Disordered" evidence="1">
    <location>
        <begin position="58"/>
        <end position="83"/>
    </location>
</feature>
<feature type="compositionally biased region" description="Polar residues" evidence="1">
    <location>
        <begin position="1"/>
        <end position="19"/>
    </location>
</feature>
<accession>A0A6P8AQV0</accession>
<feature type="region of interest" description="Disordered" evidence="1">
    <location>
        <begin position="1"/>
        <end position="20"/>
    </location>
</feature>
<reference evidence="3" key="1">
    <citation type="journal article" date="2019" name="Mol. Biol. Evol.">
        <title>Blast fungal genomes show frequent chromosomal changes, gene gains and losses, and effector gene turnover.</title>
        <authorList>
            <person name="Gomez Luciano L.B."/>
            <person name="Jason Tsai I."/>
            <person name="Chuma I."/>
            <person name="Tosa Y."/>
            <person name="Chen Y.H."/>
            <person name="Li J.Y."/>
            <person name="Li M.Y."/>
            <person name="Jade Lu M.Y."/>
            <person name="Nakayashiki H."/>
            <person name="Li W.H."/>
        </authorList>
    </citation>
    <scope>NUCLEOTIDE SEQUENCE</scope>
    <source>
        <strain evidence="3">NI907</strain>
    </source>
</reference>
<dbReference type="KEGG" id="pgri:PgNI_12181"/>
<keyword evidence="2" id="KW-1185">Reference proteome</keyword>
<gene>
    <name evidence="3" type="ORF">PgNI_12181</name>
</gene>
<dbReference type="GeneID" id="41967041"/>
<name>A0A6P8AQV0_PYRGI</name>
<reference evidence="3" key="2">
    <citation type="submission" date="2019-10" db="EMBL/GenBank/DDBJ databases">
        <authorList>
            <consortium name="NCBI Genome Project"/>
        </authorList>
    </citation>
    <scope>NUCLEOTIDE SEQUENCE</scope>
    <source>
        <strain evidence="3">NI907</strain>
    </source>
</reference>
<sequence length="83" mass="9246">MGRRQNYNTSTNSNGSHTQMFKEHNIAAKAVDRYQLITALNRQHGRNGDVIARWNLVGSDDLSNDGEPADSRQGGSEENVMKN</sequence>
<evidence type="ECO:0000313" key="2">
    <source>
        <dbReference type="Proteomes" id="UP000515153"/>
    </source>
</evidence>
<evidence type="ECO:0000313" key="3">
    <source>
        <dbReference type="RefSeq" id="XP_030977283.1"/>
    </source>
</evidence>
<proteinExistence type="predicted"/>
<organism evidence="2 3">
    <name type="scientific">Pyricularia grisea</name>
    <name type="common">Crabgrass-specific blast fungus</name>
    <name type="synonym">Magnaporthe grisea</name>
    <dbReference type="NCBI Taxonomy" id="148305"/>
    <lineage>
        <taxon>Eukaryota</taxon>
        <taxon>Fungi</taxon>
        <taxon>Dikarya</taxon>
        <taxon>Ascomycota</taxon>
        <taxon>Pezizomycotina</taxon>
        <taxon>Sordariomycetes</taxon>
        <taxon>Sordariomycetidae</taxon>
        <taxon>Magnaporthales</taxon>
        <taxon>Pyriculariaceae</taxon>
        <taxon>Pyricularia</taxon>
    </lineage>
</organism>
<evidence type="ECO:0000256" key="1">
    <source>
        <dbReference type="SAM" id="MobiDB-lite"/>
    </source>
</evidence>
<dbReference type="Proteomes" id="UP000515153">
    <property type="component" value="Unplaced"/>
</dbReference>